<name>A0A369JE66_HYPMA</name>
<gene>
    <name evidence="1" type="ORF">Hypma_014576</name>
</gene>
<proteinExistence type="predicted"/>
<protein>
    <submittedName>
        <fullName evidence="1">Uncharacterized protein</fullName>
    </submittedName>
</protein>
<comment type="caution">
    <text evidence="1">The sequence shown here is derived from an EMBL/GenBank/DDBJ whole genome shotgun (WGS) entry which is preliminary data.</text>
</comment>
<dbReference type="InParanoid" id="A0A369JE66"/>
<evidence type="ECO:0000313" key="1">
    <source>
        <dbReference type="EMBL" id="RDB18877.1"/>
    </source>
</evidence>
<organism evidence="1 2">
    <name type="scientific">Hypsizygus marmoreus</name>
    <name type="common">White beech mushroom</name>
    <name type="synonym">Agaricus marmoreus</name>
    <dbReference type="NCBI Taxonomy" id="39966"/>
    <lineage>
        <taxon>Eukaryota</taxon>
        <taxon>Fungi</taxon>
        <taxon>Dikarya</taxon>
        <taxon>Basidiomycota</taxon>
        <taxon>Agaricomycotina</taxon>
        <taxon>Agaricomycetes</taxon>
        <taxon>Agaricomycetidae</taxon>
        <taxon>Agaricales</taxon>
        <taxon>Tricholomatineae</taxon>
        <taxon>Lyophyllaceae</taxon>
        <taxon>Hypsizygus</taxon>
    </lineage>
</organism>
<keyword evidence="2" id="KW-1185">Reference proteome</keyword>
<sequence>MFGDKSAERDMIEDAFFMAGKENGEDGGRGVSGEGGTKDVRAAGLGQRFWHVGSASEVGV</sequence>
<evidence type="ECO:0000313" key="2">
    <source>
        <dbReference type="Proteomes" id="UP000076154"/>
    </source>
</evidence>
<accession>A0A369JE66</accession>
<dbReference type="EMBL" id="LUEZ02000087">
    <property type="protein sequence ID" value="RDB18877.1"/>
    <property type="molecule type" value="Genomic_DNA"/>
</dbReference>
<dbReference type="AlphaFoldDB" id="A0A369JE66"/>
<dbReference type="Proteomes" id="UP000076154">
    <property type="component" value="Unassembled WGS sequence"/>
</dbReference>
<reference evidence="1" key="1">
    <citation type="submission" date="2018-04" db="EMBL/GenBank/DDBJ databases">
        <title>Whole genome sequencing of Hypsizygus marmoreus.</title>
        <authorList>
            <person name="Choi I.-G."/>
            <person name="Min B."/>
            <person name="Kim J.-G."/>
            <person name="Kim S."/>
            <person name="Oh Y.-L."/>
            <person name="Kong W.-S."/>
            <person name="Park H."/>
            <person name="Jeong J."/>
            <person name="Song E.-S."/>
        </authorList>
    </citation>
    <scope>NUCLEOTIDE SEQUENCE [LARGE SCALE GENOMIC DNA]</scope>
    <source>
        <strain evidence="1">51987-8</strain>
    </source>
</reference>